<dbReference type="InterPro" id="IPR029052">
    <property type="entry name" value="Metallo-depent_PP-like"/>
</dbReference>
<dbReference type="Gene3D" id="3.60.21.10">
    <property type="match status" value="1"/>
</dbReference>
<reference evidence="2 3" key="1">
    <citation type="submission" date="2010-10" db="EMBL/GenBank/DDBJ databases">
        <title>Complete sequence of Frankia sp. EuI1c.</title>
        <authorList>
            <consortium name="US DOE Joint Genome Institute"/>
            <person name="Lucas S."/>
            <person name="Copeland A."/>
            <person name="Lapidus A."/>
            <person name="Cheng J.-F."/>
            <person name="Bruce D."/>
            <person name="Goodwin L."/>
            <person name="Pitluck S."/>
            <person name="Chertkov O."/>
            <person name="Detter J.C."/>
            <person name="Han C."/>
            <person name="Tapia R."/>
            <person name="Land M."/>
            <person name="Hauser L."/>
            <person name="Jeffries C."/>
            <person name="Kyrpides N."/>
            <person name="Ivanova N."/>
            <person name="Mikhailova N."/>
            <person name="Beauchemin N."/>
            <person name="Sen A."/>
            <person name="Sur S.A."/>
            <person name="Gtari M."/>
            <person name="Wall L."/>
            <person name="Tisa L."/>
            <person name="Woyke T."/>
        </authorList>
    </citation>
    <scope>NUCLEOTIDE SEQUENCE [LARGE SCALE GENOMIC DNA]</scope>
    <source>
        <strain evidence="3">DSM 45817 / CECT 9037 / EuI1c</strain>
    </source>
</reference>
<dbReference type="EMBL" id="CP002299">
    <property type="protein sequence ID" value="ADP80856.1"/>
    <property type="molecule type" value="Genomic_DNA"/>
</dbReference>
<evidence type="ECO:0000313" key="3">
    <source>
        <dbReference type="Proteomes" id="UP000002484"/>
    </source>
</evidence>
<feature type="domain" description="Calcineurin-like phosphoesterase" evidence="1">
    <location>
        <begin position="14"/>
        <end position="200"/>
    </location>
</feature>
<dbReference type="GO" id="GO:0016787">
    <property type="term" value="F:hydrolase activity"/>
    <property type="evidence" value="ECO:0007669"/>
    <property type="project" value="InterPro"/>
</dbReference>
<organism evidence="2 3">
    <name type="scientific">Pseudofrankia inefficax (strain DSM 45817 / CECT 9037 / DDB 130130 / EuI1c)</name>
    <name type="common">Frankia inefficax</name>
    <dbReference type="NCBI Taxonomy" id="298654"/>
    <lineage>
        <taxon>Bacteria</taxon>
        <taxon>Bacillati</taxon>
        <taxon>Actinomycetota</taxon>
        <taxon>Actinomycetes</taxon>
        <taxon>Frankiales</taxon>
        <taxon>Frankiaceae</taxon>
        <taxon>Pseudofrankia</taxon>
    </lineage>
</organism>
<proteinExistence type="predicted"/>
<dbReference type="AlphaFoldDB" id="E3J7V2"/>
<evidence type="ECO:0000259" key="1">
    <source>
        <dbReference type="Pfam" id="PF00149"/>
    </source>
</evidence>
<dbReference type="Pfam" id="PF00149">
    <property type="entry name" value="Metallophos"/>
    <property type="match status" value="1"/>
</dbReference>
<dbReference type="InterPro" id="IPR004843">
    <property type="entry name" value="Calcineurin-like_PHP"/>
</dbReference>
<accession>E3J7V2</accession>
<dbReference type="STRING" id="298654.FraEuI1c_2829"/>
<sequence length="248" mass="27173">MTPSMPMTRPRPATLLHTADVHLGNGDGGPQGREARAFSRAVDLAIERDVDALLIVGDLFDHGRLPEDLLAWTAKELNRAERPVVLLTGNHDNLNDASIYHRFRVTERCPHVLLLDDPRGSVVEVPGTDVVVWGRALVEHEPRYRPLAGVPDKPAGRWGVVAGHGLVLRQDRRSHHSSPILPSEITAIDWDYVALGHHHAHVVFRDPPRPALYPGATAYSLRGRAGVVVVSFEPGTGVSFTWVALGDD</sequence>
<dbReference type="PANTHER" id="PTHR30337">
    <property type="entry name" value="COMPONENT OF ATP-DEPENDENT DSDNA EXONUCLEASE"/>
    <property type="match status" value="1"/>
</dbReference>
<dbReference type="HOGENOM" id="CLU_1097050_0_0_11"/>
<keyword evidence="3" id="KW-1185">Reference proteome</keyword>
<dbReference type="InParanoid" id="E3J7V2"/>
<evidence type="ECO:0000313" key="2">
    <source>
        <dbReference type="EMBL" id="ADP80856.1"/>
    </source>
</evidence>
<dbReference type="InterPro" id="IPR050535">
    <property type="entry name" value="DNA_Repair-Maintenance_Comp"/>
</dbReference>
<dbReference type="eggNOG" id="COG0420">
    <property type="taxonomic scope" value="Bacteria"/>
</dbReference>
<dbReference type="Proteomes" id="UP000002484">
    <property type="component" value="Chromosome"/>
</dbReference>
<protein>
    <submittedName>
        <fullName evidence="2">Metallophosphoesterase</fullName>
    </submittedName>
</protein>
<name>E3J7V2_PSEI1</name>
<gene>
    <name evidence="2" type="ordered locus">FraEuI1c_2829</name>
</gene>
<dbReference type="KEGG" id="fri:FraEuI1c_2829"/>
<dbReference type="SUPFAM" id="SSF56300">
    <property type="entry name" value="Metallo-dependent phosphatases"/>
    <property type="match status" value="1"/>
</dbReference>